<evidence type="ECO:0000313" key="2">
    <source>
        <dbReference type="Proteomes" id="UP001430953"/>
    </source>
</evidence>
<dbReference type="EMBL" id="JADYXP020000008">
    <property type="protein sequence ID" value="KAL0118467.1"/>
    <property type="molecule type" value="Genomic_DNA"/>
</dbReference>
<keyword evidence="2" id="KW-1185">Reference proteome</keyword>
<comment type="caution">
    <text evidence="1">The sequence shown here is derived from an EMBL/GenBank/DDBJ whole genome shotgun (WGS) entry which is preliminary data.</text>
</comment>
<sequence>MHTTRLTLKVHLKYTLLVLKTIGVRLTSYCVIKKKKKEEISPRLAESCLYSYHRSASQYRRAKRIYGGAEPAAASCDRYGCLAMRSQNILIKVETPWWQVINVI</sequence>
<evidence type="ECO:0000313" key="1">
    <source>
        <dbReference type="EMBL" id="KAL0118467.1"/>
    </source>
</evidence>
<gene>
    <name evidence="1" type="ORF">PUN28_009259</name>
</gene>
<proteinExistence type="predicted"/>
<reference evidence="1 2" key="1">
    <citation type="submission" date="2023-03" db="EMBL/GenBank/DDBJ databases">
        <title>High recombination rates correlate with genetic variation in Cardiocondyla obscurior ants.</title>
        <authorList>
            <person name="Errbii M."/>
        </authorList>
    </citation>
    <scope>NUCLEOTIDE SEQUENCE [LARGE SCALE GENOMIC DNA]</scope>
    <source>
        <strain evidence="1">Alpha-2009</strain>
        <tissue evidence="1">Whole body</tissue>
    </source>
</reference>
<dbReference type="AlphaFoldDB" id="A0AAW2FX02"/>
<dbReference type="Proteomes" id="UP001430953">
    <property type="component" value="Unassembled WGS sequence"/>
</dbReference>
<name>A0AAW2FX02_9HYME</name>
<accession>A0AAW2FX02</accession>
<protein>
    <submittedName>
        <fullName evidence="1">Uncharacterized protein</fullName>
    </submittedName>
</protein>
<organism evidence="1 2">
    <name type="scientific">Cardiocondyla obscurior</name>
    <dbReference type="NCBI Taxonomy" id="286306"/>
    <lineage>
        <taxon>Eukaryota</taxon>
        <taxon>Metazoa</taxon>
        <taxon>Ecdysozoa</taxon>
        <taxon>Arthropoda</taxon>
        <taxon>Hexapoda</taxon>
        <taxon>Insecta</taxon>
        <taxon>Pterygota</taxon>
        <taxon>Neoptera</taxon>
        <taxon>Endopterygota</taxon>
        <taxon>Hymenoptera</taxon>
        <taxon>Apocrita</taxon>
        <taxon>Aculeata</taxon>
        <taxon>Formicoidea</taxon>
        <taxon>Formicidae</taxon>
        <taxon>Myrmicinae</taxon>
        <taxon>Cardiocondyla</taxon>
    </lineage>
</organism>